<dbReference type="PANTHER" id="PTHR43085:SF1">
    <property type="entry name" value="PSEUDOURIDINE KINASE-RELATED"/>
    <property type="match status" value="1"/>
</dbReference>
<dbReference type="InterPro" id="IPR029056">
    <property type="entry name" value="Ribokinase-like"/>
</dbReference>
<dbReference type="Proteomes" id="UP000471152">
    <property type="component" value="Unassembled WGS sequence"/>
</dbReference>
<proteinExistence type="inferred from homology"/>
<evidence type="ECO:0000313" key="10">
    <source>
        <dbReference type="Proteomes" id="UP000471152"/>
    </source>
</evidence>
<organism evidence="7 9">
    <name type="scientific">Modestobacter muralis</name>
    <dbReference type="NCBI Taxonomy" id="1608614"/>
    <lineage>
        <taxon>Bacteria</taxon>
        <taxon>Bacillati</taxon>
        <taxon>Actinomycetota</taxon>
        <taxon>Actinomycetes</taxon>
        <taxon>Geodermatophilales</taxon>
        <taxon>Geodermatophilaceae</taxon>
        <taxon>Modestobacter</taxon>
    </lineage>
</organism>
<gene>
    <name evidence="8" type="ORF">G3R41_02885</name>
    <name evidence="7" type="ORF">GCU67_02885</name>
</gene>
<dbReference type="GO" id="GO:0016301">
    <property type="term" value="F:kinase activity"/>
    <property type="evidence" value="ECO:0007669"/>
    <property type="project" value="UniProtKB-KW"/>
</dbReference>
<evidence type="ECO:0000256" key="1">
    <source>
        <dbReference type="ARBA" id="ARBA00010688"/>
    </source>
</evidence>
<dbReference type="InterPro" id="IPR011611">
    <property type="entry name" value="PfkB_dom"/>
</dbReference>
<dbReference type="AlphaFoldDB" id="A0A6P0EQR5"/>
<dbReference type="Proteomes" id="UP000468828">
    <property type="component" value="Unassembled WGS sequence"/>
</dbReference>
<dbReference type="EMBL" id="JAAGWH010000010">
    <property type="protein sequence ID" value="NEK93123.1"/>
    <property type="molecule type" value="Genomic_DNA"/>
</dbReference>
<keyword evidence="3" id="KW-0547">Nucleotide-binding</keyword>
<evidence type="ECO:0000313" key="9">
    <source>
        <dbReference type="Proteomes" id="UP000468828"/>
    </source>
</evidence>
<dbReference type="PANTHER" id="PTHR43085">
    <property type="entry name" value="HEXOKINASE FAMILY MEMBER"/>
    <property type="match status" value="1"/>
</dbReference>
<evidence type="ECO:0000259" key="6">
    <source>
        <dbReference type="Pfam" id="PF00294"/>
    </source>
</evidence>
<evidence type="ECO:0000256" key="4">
    <source>
        <dbReference type="ARBA" id="ARBA00022777"/>
    </source>
</evidence>
<comment type="caution">
    <text evidence="7">The sequence shown here is derived from an EMBL/GenBank/DDBJ whole genome shotgun (WGS) entry which is preliminary data.</text>
</comment>
<dbReference type="Gene3D" id="3.40.1190.20">
    <property type="match status" value="1"/>
</dbReference>
<reference evidence="7 9" key="1">
    <citation type="submission" date="2020-01" db="EMBL/GenBank/DDBJ databases">
        <title>the WGS Modestobacter muralis CPCC 204518.</title>
        <authorList>
            <person name="Jiang Z."/>
        </authorList>
    </citation>
    <scope>NUCLEOTIDE SEQUENCE [LARGE SCALE GENOMIC DNA]</scope>
    <source>
        <strain evidence="7 9">DSM 100205</strain>
    </source>
</reference>
<keyword evidence="9" id="KW-1185">Reference proteome</keyword>
<evidence type="ECO:0000313" key="8">
    <source>
        <dbReference type="EMBL" id="NEN49890.1"/>
    </source>
</evidence>
<dbReference type="GO" id="GO:0005524">
    <property type="term" value="F:ATP binding"/>
    <property type="evidence" value="ECO:0007669"/>
    <property type="project" value="UniProtKB-KW"/>
</dbReference>
<keyword evidence="2" id="KW-0808">Transferase</keyword>
<dbReference type="SUPFAM" id="SSF53613">
    <property type="entry name" value="Ribokinase-like"/>
    <property type="match status" value="1"/>
</dbReference>
<evidence type="ECO:0000256" key="2">
    <source>
        <dbReference type="ARBA" id="ARBA00022679"/>
    </source>
</evidence>
<reference evidence="8 10" key="2">
    <citation type="submission" date="2020-02" db="EMBL/GenBank/DDBJ databases">
        <title>The WGS of Modestobacter muralis DSM 100205.</title>
        <authorList>
            <person name="Jiang Z."/>
        </authorList>
    </citation>
    <scope>NUCLEOTIDE SEQUENCE [LARGE SCALE GENOMIC DNA]</scope>
    <source>
        <strain evidence="8 10">DSM 100205</strain>
    </source>
</reference>
<evidence type="ECO:0000313" key="7">
    <source>
        <dbReference type="EMBL" id="NEK93123.1"/>
    </source>
</evidence>
<keyword evidence="5" id="KW-0067">ATP-binding</keyword>
<keyword evidence="4 7" id="KW-0418">Kinase</keyword>
<evidence type="ECO:0000256" key="5">
    <source>
        <dbReference type="ARBA" id="ARBA00022840"/>
    </source>
</evidence>
<comment type="similarity">
    <text evidence="1">Belongs to the carbohydrate kinase PfkB family.</text>
</comment>
<feature type="domain" description="Carbohydrate kinase PfkB" evidence="6">
    <location>
        <begin position="4"/>
        <end position="310"/>
    </location>
</feature>
<dbReference type="EMBL" id="JAAGWB010000010">
    <property type="protein sequence ID" value="NEN49890.1"/>
    <property type="molecule type" value="Genomic_DNA"/>
</dbReference>
<protein>
    <submittedName>
        <fullName evidence="7">Carbohydrate kinase</fullName>
    </submittedName>
</protein>
<name>A0A6P0EQR5_9ACTN</name>
<accession>A0A6P0EQR5</accession>
<dbReference type="InterPro" id="IPR050306">
    <property type="entry name" value="PfkB_Carbo_kinase"/>
</dbReference>
<dbReference type="Pfam" id="PF00294">
    <property type="entry name" value="PfkB"/>
    <property type="match status" value="1"/>
</dbReference>
<sequence length="321" mass="32491">MPVITVCGELVIDLIPAGAPQPGAAPQYTAFPGGNALNVAVAAARLGAVSHLMARVGPGPFGALLRGHASRNGVGTDAMLDAAEPVSLAVVELAADGSAGYSFHTVGAADWQWSADELARAWPAGTRIVHVGSISSWTPPGSAAIADLVARVRADGTALVSFDPNVRPGLITDADAVRAQVELLRRTADVVKVSAEDLHWLDPGADLDATALAWAAEGPSLVVVTDGGEPLRAARPDGTLLRRRPPVVDVVDTVGAGDSLAAGLFAGLVRTGVLTAAALRALPEPDLVALLDDAALVAALACTRAGADPPTLAELEAARAR</sequence>
<evidence type="ECO:0000256" key="3">
    <source>
        <dbReference type="ARBA" id="ARBA00022741"/>
    </source>
</evidence>